<comment type="caution">
    <text evidence="2">The sequence shown here is derived from an EMBL/GenBank/DDBJ whole genome shotgun (WGS) entry which is preliminary data.</text>
</comment>
<dbReference type="EMBL" id="CAJVPY010011407">
    <property type="protein sequence ID" value="CAG8726759.1"/>
    <property type="molecule type" value="Genomic_DNA"/>
</dbReference>
<accession>A0A9N9IAX4</accession>
<evidence type="ECO:0000313" key="2">
    <source>
        <dbReference type="EMBL" id="CAG8726759.1"/>
    </source>
</evidence>
<keyword evidence="1" id="KW-0812">Transmembrane</keyword>
<keyword evidence="1" id="KW-0472">Membrane</keyword>
<dbReference type="AlphaFoldDB" id="A0A9N9IAX4"/>
<feature type="transmembrane region" description="Helical" evidence="1">
    <location>
        <begin position="102"/>
        <end position="121"/>
    </location>
</feature>
<evidence type="ECO:0000256" key="1">
    <source>
        <dbReference type="SAM" id="Phobius"/>
    </source>
</evidence>
<proteinExistence type="predicted"/>
<reference evidence="2" key="1">
    <citation type="submission" date="2021-06" db="EMBL/GenBank/DDBJ databases">
        <authorList>
            <person name="Kallberg Y."/>
            <person name="Tangrot J."/>
            <person name="Rosling A."/>
        </authorList>
    </citation>
    <scope>NUCLEOTIDE SEQUENCE</scope>
    <source>
        <strain evidence="2">MA453B</strain>
    </source>
</reference>
<feature type="non-terminal residue" evidence="2">
    <location>
        <position position="1"/>
    </location>
</feature>
<name>A0A9N9IAX4_9GLOM</name>
<feature type="transmembrane region" description="Helical" evidence="1">
    <location>
        <begin position="53"/>
        <end position="82"/>
    </location>
</feature>
<sequence length="264" mass="29466">MSDATNPPSINIVVSIGLAAVTLNTICSIYVIYRTLNRWRVTKRPLSMSFRVPMYIAITVVGGLLFFGVLNNMSLVGSLALLTYFRTCQRWYINLGKYDYKLFAIISLISFILTLIGVPSFGPGGFWCNANHINSAIPIILIIINNTIILITLFCYIATLREVNFQQKAVQNINTQSKLSRVEIIVTRKITGYILIFLLQWTPTIFYAVGHILGVSGNLGGVGNMILFLINEKWKDDFNSLTINSETLTGQSDECINNGNISHL</sequence>
<gene>
    <name evidence="2" type="ORF">DERYTH_LOCUS14776</name>
</gene>
<keyword evidence="3" id="KW-1185">Reference proteome</keyword>
<feature type="transmembrane region" description="Helical" evidence="1">
    <location>
        <begin position="133"/>
        <end position="158"/>
    </location>
</feature>
<keyword evidence="1" id="KW-1133">Transmembrane helix</keyword>
<feature type="transmembrane region" description="Helical" evidence="1">
    <location>
        <begin position="12"/>
        <end position="33"/>
    </location>
</feature>
<organism evidence="2 3">
    <name type="scientific">Dentiscutata erythropus</name>
    <dbReference type="NCBI Taxonomy" id="1348616"/>
    <lineage>
        <taxon>Eukaryota</taxon>
        <taxon>Fungi</taxon>
        <taxon>Fungi incertae sedis</taxon>
        <taxon>Mucoromycota</taxon>
        <taxon>Glomeromycotina</taxon>
        <taxon>Glomeromycetes</taxon>
        <taxon>Diversisporales</taxon>
        <taxon>Gigasporaceae</taxon>
        <taxon>Dentiscutata</taxon>
    </lineage>
</organism>
<dbReference type="OrthoDB" id="5586600at2759"/>
<feature type="non-terminal residue" evidence="2">
    <location>
        <position position="264"/>
    </location>
</feature>
<evidence type="ECO:0000313" key="3">
    <source>
        <dbReference type="Proteomes" id="UP000789405"/>
    </source>
</evidence>
<protein>
    <submittedName>
        <fullName evidence="2">27032_t:CDS:1</fullName>
    </submittedName>
</protein>
<dbReference type="Proteomes" id="UP000789405">
    <property type="component" value="Unassembled WGS sequence"/>
</dbReference>